<feature type="compositionally biased region" description="Polar residues" evidence="1">
    <location>
        <begin position="42"/>
        <end position="55"/>
    </location>
</feature>
<sequence>MGMCSAQPSTGAGHPISRRGGPRSRRIGPACPSGRTDACSKSPDQQIGSAHTTITDTKDPMTHHSHQEPTDADERRDDEEPHR</sequence>
<reference evidence="2" key="1">
    <citation type="submission" date="2011-08" db="EMBL/GenBank/DDBJ databases">
        <title>Complete sequence of plasmid 2 of Streptomyces violaceusniger Tu 4113.</title>
        <authorList>
            <consortium name="US DOE Joint Genome Institute"/>
            <person name="Lucas S."/>
            <person name="Han J."/>
            <person name="Lapidus A."/>
            <person name="Cheng J.-F."/>
            <person name="Goodwin L."/>
            <person name="Pitluck S."/>
            <person name="Peters L."/>
            <person name="Ivanova N."/>
            <person name="Daligault H."/>
            <person name="Detter J.C."/>
            <person name="Han C."/>
            <person name="Tapia R."/>
            <person name="Land M."/>
            <person name="Hauser L."/>
            <person name="Kyrpides N."/>
            <person name="Ivanova N."/>
            <person name="Pagani I."/>
            <person name="Hagen A."/>
            <person name="Katz L."/>
            <person name="Fiedler H.-P."/>
            <person name="Keasling J."/>
            <person name="Fortman J."/>
            <person name="Woyke T."/>
        </authorList>
    </citation>
    <scope>NUCLEOTIDE SEQUENCE [LARGE SCALE GENOMIC DNA]</scope>
    <source>
        <strain evidence="2">Tu 4113</strain>
        <plasmid evidence="2">pSTRVI02</plasmid>
    </source>
</reference>
<name>G2PHW9_STRV4</name>
<proteinExistence type="predicted"/>
<feature type="compositionally biased region" description="Basic residues" evidence="1">
    <location>
        <begin position="16"/>
        <end position="26"/>
    </location>
</feature>
<evidence type="ECO:0000256" key="1">
    <source>
        <dbReference type="SAM" id="MobiDB-lite"/>
    </source>
</evidence>
<feature type="region of interest" description="Disordered" evidence="1">
    <location>
        <begin position="1"/>
        <end position="83"/>
    </location>
</feature>
<geneLocation type="plasmid" evidence="2 3">
    <name>pSTRVI02</name>
</geneLocation>
<gene>
    <name evidence="2" type="ORF">Strvi_0145</name>
</gene>
<organism evidence="2 3">
    <name type="scientific">Streptomyces violaceusniger (strain Tu 4113)</name>
    <dbReference type="NCBI Taxonomy" id="653045"/>
    <lineage>
        <taxon>Bacteria</taxon>
        <taxon>Bacillati</taxon>
        <taxon>Actinomycetota</taxon>
        <taxon>Actinomycetes</taxon>
        <taxon>Kitasatosporales</taxon>
        <taxon>Streptomycetaceae</taxon>
        <taxon>Streptomyces</taxon>
        <taxon>Streptomyces violaceusniger group</taxon>
    </lineage>
</organism>
<evidence type="ECO:0000313" key="3">
    <source>
        <dbReference type="Proteomes" id="UP000008703"/>
    </source>
</evidence>
<dbReference type="AlphaFoldDB" id="G2PHW9"/>
<protein>
    <submittedName>
        <fullName evidence="2">Uncharacterized protein</fullName>
    </submittedName>
</protein>
<keyword evidence="2" id="KW-0614">Plasmid</keyword>
<dbReference type="Proteomes" id="UP000008703">
    <property type="component" value="Plasmid pSTRVI02"/>
</dbReference>
<dbReference type="KEGG" id="svl:Strvi_0145"/>
<dbReference type="HOGENOM" id="CLU_2541280_0_0_11"/>
<accession>G2PHW9</accession>
<evidence type="ECO:0000313" key="2">
    <source>
        <dbReference type="EMBL" id="AEM88920.1"/>
    </source>
</evidence>
<dbReference type="EMBL" id="CP002996">
    <property type="protein sequence ID" value="AEM88920.1"/>
    <property type="molecule type" value="Genomic_DNA"/>
</dbReference>
<keyword evidence="3" id="KW-1185">Reference proteome</keyword>
<feature type="compositionally biased region" description="Basic and acidic residues" evidence="1">
    <location>
        <begin position="56"/>
        <end position="83"/>
    </location>
</feature>
<feature type="compositionally biased region" description="Polar residues" evidence="1">
    <location>
        <begin position="1"/>
        <end position="10"/>
    </location>
</feature>